<accession>A0A813L952</accession>
<sequence>MAPELSDVDGKARVANVGYPEKTEEPSNEEPSNGPDRRLQAQKDAKEVQQEADFSICGAAYKQALPRLQETEQKIKQLGQEELLSLHLAQLSEKYPGYAFCQAEASAEGVVGQVEGKVGEAEAGVEGAVAGVEGKVGDAEAGVEGAVAGVEGKVGDAEASVQGAVTGAEASVAGVEAGVEAGVGKAEGMLGMSSGKEEKEKEEPAKEKEEPAKEKEVDNSGPLAQAEASVEGVVSGVEAEVAGVEPYVEGVAWFCLRLC</sequence>
<feature type="compositionally biased region" description="Basic and acidic residues" evidence="1">
    <location>
        <begin position="35"/>
        <end position="45"/>
    </location>
</feature>
<organism evidence="2 3">
    <name type="scientific">Polarella glacialis</name>
    <name type="common">Dinoflagellate</name>
    <dbReference type="NCBI Taxonomy" id="89957"/>
    <lineage>
        <taxon>Eukaryota</taxon>
        <taxon>Sar</taxon>
        <taxon>Alveolata</taxon>
        <taxon>Dinophyceae</taxon>
        <taxon>Suessiales</taxon>
        <taxon>Suessiaceae</taxon>
        <taxon>Polarella</taxon>
    </lineage>
</organism>
<evidence type="ECO:0000313" key="2">
    <source>
        <dbReference type="EMBL" id="CAE8725537.1"/>
    </source>
</evidence>
<dbReference type="Proteomes" id="UP000626109">
    <property type="component" value="Unassembled WGS sequence"/>
</dbReference>
<evidence type="ECO:0000313" key="3">
    <source>
        <dbReference type="Proteomes" id="UP000626109"/>
    </source>
</evidence>
<dbReference type="EMBL" id="CAJNNW010035088">
    <property type="protein sequence ID" value="CAE8725537.1"/>
    <property type="molecule type" value="Genomic_DNA"/>
</dbReference>
<comment type="caution">
    <text evidence="2">The sequence shown here is derived from an EMBL/GenBank/DDBJ whole genome shotgun (WGS) entry which is preliminary data.</text>
</comment>
<reference evidence="2" key="1">
    <citation type="submission" date="2021-02" db="EMBL/GenBank/DDBJ databases">
        <authorList>
            <person name="Dougan E. K."/>
            <person name="Rhodes N."/>
            <person name="Thang M."/>
            <person name="Chan C."/>
        </authorList>
    </citation>
    <scope>NUCLEOTIDE SEQUENCE</scope>
</reference>
<proteinExistence type="predicted"/>
<protein>
    <submittedName>
        <fullName evidence="2">Uncharacterized protein</fullName>
    </submittedName>
</protein>
<feature type="region of interest" description="Disordered" evidence="1">
    <location>
        <begin position="1"/>
        <end position="45"/>
    </location>
</feature>
<gene>
    <name evidence="2" type="ORF">PGLA2088_LOCUS44161</name>
</gene>
<evidence type="ECO:0000256" key="1">
    <source>
        <dbReference type="SAM" id="MobiDB-lite"/>
    </source>
</evidence>
<dbReference type="AlphaFoldDB" id="A0A813L952"/>
<feature type="compositionally biased region" description="Basic and acidic residues" evidence="1">
    <location>
        <begin position="195"/>
        <end position="218"/>
    </location>
</feature>
<name>A0A813L952_POLGL</name>
<feature type="region of interest" description="Disordered" evidence="1">
    <location>
        <begin position="188"/>
        <end position="229"/>
    </location>
</feature>